<dbReference type="EMBL" id="CAJNNW010029081">
    <property type="protein sequence ID" value="CAE8698970.1"/>
    <property type="molecule type" value="Genomic_DNA"/>
</dbReference>
<dbReference type="GO" id="GO:0008270">
    <property type="term" value="F:zinc ion binding"/>
    <property type="evidence" value="ECO:0007669"/>
    <property type="project" value="UniProtKB-KW"/>
</dbReference>
<evidence type="ECO:0000259" key="5">
    <source>
        <dbReference type="PROSITE" id="PS50089"/>
    </source>
</evidence>
<dbReference type="GO" id="GO:0005737">
    <property type="term" value="C:cytoplasm"/>
    <property type="evidence" value="ECO:0007669"/>
    <property type="project" value="TreeGrafter"/>
</dbReference>
<evidence type="ECO:0000313" key="6">
    <source>
        <dbReference type="EMBL" id="CAE8698970.1"/>
    </source>
</evidence>
<comment type="caution">
    <text evidence="6">The sequence shown here is derived from an EMBL/GenBank/DDBJ whole genome shotgun (WGS) entry which is preliminary data.</text>
</comment>
<dbReference type="InterPro" id="IPR001841">
    <property type="entry name" value="Znf_RING"/>
</dbReference>
<dbReference type="GO" id="GO:0061630">
    <property type="term" value="F:ubiquitin protein ligase activity"/>
    <property type="evidence" value="ECO:0007669"/>
    <property type="project" value="TreeGrafter"/>
</dbReference>
<feature type="non-terminal residue" evidence="6">
    <location>
        <position position="137"/>
    </location>
</feature>
<protein>
    <recommendedName>
        <fullName evidence="5">RING-type domain-containing protein</fullName>
    </recommendedName>
</protein>
<dbReference type="PANTHER" id="PTHR45877">
    <property type="entry name" value="E3 UBIQUITIN-PROTEIN LIGASE SIAH2"/>
    <property type="match status" value="1"/>
</dbReference>
<dbReference type="InterPro" id="IPR004162">
    <property type="entry name" value="SINA-like_animal"/>
</dbReference>
<keyword evidence="2 4" id="KW-0863">Zinc-finger</keyword>
<keyword evidence="1" id="KW-0479">Metal-binding</keyword>
<dbReference type="GO" id="GO:0043161">
    <property type="term" value="P:proteasome-mediated ubiquitin-dependent protein catabolic process"/>
    <property type="evidence" value="ECO:0007669"/>
    <property type="project" value="TreeGrafter"/>
</dbReference>
<evidence type="ECO:0000256" key="3">
    <source>
        <dbReference type="ARBA" id="ARBA00022833"/>
    </source>
</evidence>
<evidence type="ECO:0000256" key="4">
    <source>
        <dbReference type="PROSITE-ProRule" id="PRU00175"/>
    </source>
</evidence>
<dbReference type="Proteomes" id="UP000626109">
    <property type="component" value="Unassembled WGS sequence"/>
</dbReference>
<dbReference type="GO" id="GO:0031624">
    <property type="term" value="F:ubiquitin conjugating enzyme binding"/>
    <property type="evidence" value="ECO:0007669"/>
    <property type="project" value="TreeGrafter"/>
</dbReference>
<dbReference type="InterPro" id="IPR049548">
    <property type="entry name" value="Sina-like_RING"/>
</dbReference>
<dbReference type="Gene3D" id="3.30.40.10">
    <property type="entry name" value="Zinc/RING finger domain, C3HC4 (zinc finger)"/>
    <property type="match status" value="1"/>
</dbReference>
<evidence type="ECO:0000256" key="1">
    <source>
        <dbReference type="ARBA" id="ARBA00022723"/>
    </source>
</evidence>
<proteinExistence type="predicted"/>
<keyword evidence="3" id="KW-0862">Zinc</keyword>
<accession>A0A813KFY8</accession>
<dbReference type="PROSITE" id="PS50089">
    <property type="entry name" value="ZF_RING_2"/>
    <property type="match status" value="1"/>
</dbReference>
<evidence type="ECO:0000256" key="2">
    <source>
        <dbReference type="ARBA" id="ARBA00022771"/>
    </source>
</evidence>
<gene>
    <name evidence="6" type="ORF">PGLA2088_LOCUS30960</name>
</gene>
<sequence>SGAAGGSDEPPGKAAKSSKADALPVDAWDCPICTKAMTGRIFQCQLGHHLCEDCLDELKARSGPCPTCRQLFPPTVVRNFGMEQLAGHFSFACPQACGFRGKPDALQTHKSECALRLVKCPVEECEHWCFESPAPAP</sequence>
<dbReference type="Pfam" id="PF21362">
    <property type="entry name" value="Sina_RING"/>
    <property type="match status" value="1"/>
</dbReference>
<evidence type="ECO:0000313" key="7">
    <source>
        <dbReference type="Proteomes" id="UP000626109"/>
    </source>
</evidence>
<dbReference type="InterPro" id="IPR013083">
    <property type="entry name" value="Znf_RING/FYVE/PHD"/>
</dbReference>
<dbReference type="PANTHER" id="PTHR45877:SF2">
    <property type="entry name" value="E3 UBIQUITIN-PROTEIN LIGASE SINA-RELATED"/>
    <property type="match status" value="1"/>
</dbReference>
<organism evidence="6 7">
    <name type="scientific">Polarella glacialis</name>
    <name type="common">Dinoflagellate</name>
    <dbReference type="NCBI Taxonomy" id="89957"/>
    <lineage>
        <taxon>Eukaryota</taxon>
        <taxon>Sar</taxon>
        <taxon>Alveolata</taxon>
        <taxon>Dinophyceae</taxon>
        <taxon>Suessiales</taxon>
        <taxon>Suessiaceae</taxon>
        <taxon>Polarella</taxon>
    </lineage>
</organism>
<name>A0A813KFY8_POLGL</name>
<dbReference type="AlphaFoldDB" id="A0A813KFY8"/>
<reference evidence="6" key="1">
    <citation type="submission" date="2021-02" db="EMBL/GenBank/DDBJ databases">
        <authorList>
            <person name="Dougan E. K."/>
            <person name="Rhodes N."/>
            <person name="Thang M."/>
            <person name="Chan C."/>
        </authorList>
    </citation>
    <scope>NUCLEOTIDE SEQUENCE</scope>
</reference>
<feature type="domain" description="RING-type" evidence="5">
    <location>
        <begin position="30"/>
        <end position="69"/>
    </location>
</feature>
<dbReference type="SUPFAM" id="SSF57850">
    <property type="entry name" value="RING/U-box"/>
    <property type="match status" value="1"/>
</dbReference>